<proteinExistence type="predicted"/>
<evidence type="ECO:0000313" key="3">
    <source>
        <dbReference type="EMBL" id="GJN28802.1"/>
    </source>
</evidence>
<comment type="caution">
    <text evidence="3">The sequence shown here is derived from an EMBL/GenBank/DDBJ whole genome shotgun (WGS) entry which is preliminary data.</text>
</comment>
<feature type="domain" description="WRKY19-like zinc finger" evidence="2">
    <location>
        <begin position="380"/>
        <end position="404"/>
    </location>
</feature>
<accession>A0AAV5F159</accession>
<feature type="region of interest" description="Disordered" evidence="1">
    <location>
        <begin position="107"/>
        <end position="163"/>
    </location>
</feature>
<keyword evidence="4" id="KW-1185">Reference proteome</keyword>
<feature type="compositionally biased region" description="Basic residues" evidence="1">
    <location>
        <begin position="556"/>
        <end position="568"/>
    </location>
</feature>
<organism evidence="3 4">
    <name type="scientific">Eleusine coracana subsp. coracana</name>
    <dbReference type="NCBI Taxonomy" id="191504"/>
    <lineage>
        <taxon>Eukaryota</taxon>
        <taxon>Viridiplantae</taxon>
        <taxon>Streptophyta</taxon>
        <taxon>Embryophyta</taxon>
        <taxon>Tracheophyta</taxon>
        <taxon>Spermatophyta</taxon>
        <taxon>Magnoliopsida</taxon>
        <taxon>Liliopsida</taxon>
        <taxon>Poales</taxon>
        <taxon>Poaceae</taxon>
        <taxon>PACMAD clade</taxon>
        <taxon>Chloridoideae</taxon>
        <taxon>Cynodonteae</taxon>
        <taxon>Eleusininae</taxon>
        <taxon>Eleusine</taxon>
    </lineage>
</organism>
<dbReference type="AlphaFoldDB" id="A0AAV5F159"/>
<name>A0AAV5F159_ELECO</name>
<evidence type="ECO:0000313" key="4">
    <source>
        <dbReference type="Proteomes" id="UP001054889"/>
    </source>
</evidence>
<reference evidence="3" key="1">
    <citation type="journal article" date="2018" name="DNA Res.">
        <title>Multiple hybrid de novo genome assembly of finger millet, an orphan allotetraploid crop.</title>
        <authorList>
            <person name="Hatakeyama M."/>
            <person name="Aluri S."/>
            <person name="Balachadran M.T."/>
            <person name="Sivarajan S.R."/>
            <person name="Patrignani A."/>
            <person name="Gruter S."/>
            <person name="Poveda L."/>
            <person name="Shimizu-Inatsugi R."/>
            <person name="Baeten J."/>
            <person name="Francoijs K.J."/>
            <person name="Nataraja K.N."/>
            <person name="Reddy Y.A.N."/>
            <person name="Phadnis S."/>
            <person name="Ravikumar R.L."/>
            <person name="Schlapbach R."/>
            <person name="Sreeman S.M."/>
            <person name="Shimizu K.K."/>
        </authorList>
    </citation>
    <scope>NUCLEOTIDE SEQUENCE</scope>
</reference>
<protein>
    <recommendedName>
        <fullName evidence="2">WRKY19-like zinc finger domain-containing protein</fullName>
    </recommendedName>
</protein>
<reference evidence="3" key="2">
    <citation type="submission" date="2021-12" db="EMBL/GenBank/DDBJ databases">
        <title>Resequencing data analysis of finger millet.</title>
        <authorList>
            <person name="Hatakeyama M."/>
            <person name="Aluri S."/>
            <person name="Balachadran M.T."/>
            <person name="Sivarajan S.R."/>
            <person name="Poveda L."/>
            <person name="Shimizu-Inatsugi R."/>
            <person name="Schlapbach R."/>
            <person name="Sreeman S.M."/>
            <person name="Shimizu K.K."/>
        </authorList>
    </citation>
    <scope>NUCLEOTIDE SEQUENCE</scope>
</reference>
<gene>
    <name evidence="3" type="primary">gb16969</name>
    <name evidence="3" type="ORF">PR202_gb16969</name>
</gene>
<evidence type="ECO:0000259" key="2">
    <source>
        <dbReference type="Pfam" id="PF24906"/>
    </source>
</evidence>
<evidence type="ECO:0000256" key="1">
    <source>
        <dbReference type="SAM" id="MobiDB-lite"/>
    </source>
</evidence>
<dbReference type="Pfam" id="PF14223">
    <property type="entry name" value="Retrotran_gag_2"/>
    <property type="match status" value="1"/>
</dbReference>
<dbReference type="Proteomes" id="UP001054889">
    <property type="component" value="Unassembled WGS sequence"/>
</dbReference>
<sequence>MQIRMQLATMQKKEDSSMSDYFHKMKRLSDTLTAIGKPMQDEEFVSYLMRGLGPEFDPLVTSITTAVTPCTISDVFTHMLNYDMRPIDNPIVGNDLSNANVDTELSVGVQSNTGSRSDNADGSESEGEVQYSADHDTSVHDDSQPSAPVPAHPMHTRLKDNIVQPKEFRDGTIRYSEKKKGHMSWILLLAMNYWLDDSCHVGRCQKLGYNEIVERQALFCKSHTLGQRCQMLGCPHIVSDGLVLCLSNRGGHPRGDTGSSIVACTTSEAPIKNEGERLRNTGNGTNALNIAEFYNATGEVEMCKHEGCTKWSQKNTTFCKIHSGVSKRCMVQGCTKGAHGGTQLCISHGGGKRCVVTGCHNAACGSSQGRTDCCVRHGGGRRCNYDGCNKGAQGNTDFCIAHGGGRRCKYEGCGKSAQGRTDYCIKHGGGRRCMFKGCSTSAKWGKDFCSVHRKSLSRSNLVSEAPPVPPLKRRAKKAKITVETPGSPRDVITMPAIPGSVMPKMTVVQVAAASSEHEFILSAGQWRYWISVEVGAGNPLSGEVDGEAMERLGERKGRHASSRTRATRSAKMASLIGS</sequence>
<dbReference type="InterPro" id="IPR056866">
    <property type="entry name" value="Znf_WRKY19"/>
</dbReference>
<feature type="compositionally biased region" description="Polar residues" evidence="1">
    <location>
        <begin position="107"/>
        <end position="120"/>
    </location>
</feature>
<dbReference type="PANTHER" id="PTHR31827:SF43">
    <property type="entry name" value="OS06G0472700 PROTEIN"/>
    <property type="match status" value="1"/>
</dbReference>
<feature type="region of interest" description="Disordered" evidence="1">
    <location>
        <begin position="554"/>
        <end position="578"/>
    </location>
</feature>
<feature type="compositionally biased region" description="Basic and acidic residues" evidence="1">
    <location>
        <begin position="133"/>
        <end position="143"/>
    </location>
</feature>
<feature type="domain" description="WRKY19-like zinc finger" evidence="2">
    <location>
        <begin position="327"/>
        <end position="350"/>
    </location>
</feature>
<dbReference type="EMBL" id="BQKI01000081">
    <property type="protein sequence ID" value="GJN28802.1"/>
    <property type="molecule type" value="Genomic_DNA"/>
</dbReference>
<dbReference type="Pfam" id="PF24906">
    <property type="entry name" value="Zf_WRKY19"/>
    <property type="match status" value="3"/>
</dbReference>
<dbReference type="PANTHER" id="PTHR31827">
    <property type="entry name" value="EMB|CAB89363.1"/>
    <property type="match status" value="1"/>
</dbReference>
<feature type="domain" description="WRKY19-like zinc finger" evidence="2">
    <location>
        <begin position="405"/>
        <end position="429"/>
    </location>
</feature>